<gene>
    <name evidence="2" type="ORF">G7043_22310</name>
</gene>
<protein>
    <recommendedName>
        <fullName evidence="4">LGFP repeat-containing protein</fullName>
    </recommendedName>
</protein>
<dbReference type="InterPro" id="IPR013207">
    <property type="entry name" value="LGFP"/>
</dbReference>
<reference evidence="2 3" key="1">
    <citation type="submission" date="2020-03" db="EMBL/GenBank/DDBJ databases">
        <title>Isolation and identification of active actinomycetes.</title>
        <authorList>
            <person name="Sun X."/>
        </authorList>
    </citation>
    <scope>NUCLEOTIDE SEQUENCE [LARGE SCALE GENOMIC DNA]</scope>
    <source>
        <strain evidence="2 3">NEAU-D13</strain>
    </source>
</reference>
<proteinExistence type="predicted"/>
<evidence type="ECO:0000313" key="3">
    <source>
        <dbReference type="Proteomes" id="UP000481360"/>
    </source>
</evidence>
<dbReference type="AlphaFoldDB" id="A0A7C9RT96"/>
<feature type="chain" id="PRO_5028859237" description="LGFP repeat-containing protein" evidence="1">
    <location>
        <begin position="19"/>
        <end position="478"/>
    </location>
</feature>
<sequence length="478" mass="51829">MVAAFVAATVVVPGTAHAAEWETSPVRAKWQALGGASFAGEKVGDEVVLENGIRWAKFAKYDIVITWREGAGAHWMSGAVSRLWLGTSPATSAAIMDQVPVSRGAQLGAATAYDTGYSVYYSDAYGAHAIGGAARDKYWANGSVTGRFGWPISGVVDVYTGAKEQRFSEAVSFYQAPGQAQPYWISGALRDRYFYYGLDKGPQGPLRADQVEQPGNGWKAQFESGAIYWSAAAGAHMLNAEMNDTYQANSGPVGAFGYPKTDTSPRTGDSGSGNIAEFTGNVTLYQGADVGGAYWMGGPVRDKYEENWRSPYGQKLYWPTSNQTSAPGTDGQYVLFGADTVLLWGPRTGGHAIRGEALRKLRAGGDVAVYGLPQFVNGTEYGQNGFVQFERASIFVTESYSVTIGWEFRDVWWLTGGGNSTLGPAREDQHMIEPGVWVQGFQHGWIVCDYNIAECRYGKQITAEEVRREGTRVAIARR</sequence>
<dbReference type="Pfam" id="PF08310">
    <property type="entry name" value="LGFP"/>
    <property type="match status" value="1"/>
</dbReference>
<name>A0A7C9RT96_9PSEU</name>
<feature type="signal peptide" evidence="1">
    <location>
        <begin position="1"/>
        <end position="18"/>
    </location>
</feature>
<evidence type="ECO:0008006" key="4">
    <source>
        <dbReference type="Google" id="ProtNLM"/>
    </source>
</evidence>
<dbReference type="Proteomes" id="UP000481360">
    <property type="component" value="Unassembled WGS sequence"/>
</dbReference>
<dbReference type="RefSeq" id="WP_166048410.1">
    <property type="nucleotide sequence ID" value="NZ_JAAMPJ010000006.1"/>
</dbReference>
<comment type="caution">
    <text evidence="2">The sequence shown here is derived from an EMBL/GenBank/DDBJ whole genome shotgun (WGS) entry which is preliminary data.</text>
</comment>
<keyword evidence="3" id="KW-1185">Reference proteome</keyword>
<keyword evidence="1" id="KW-0732">Signal</keyword>
<dbReference type="EMBL" id="JAAMPJ010000006">
    <property type="protein sequence ID" value="NGY61666.1"/>
    <property type="molecule type" value="Genomic_DNA"/>
</dbReference>
<organism evidence="2 3">
    <name type="scientific">Lentzea alba</name>
    <dbReference type="NCBI Taxonomy" id="2714351"/>
    <lineage>
        <taxon>Bacteria</taxon>
        <taxon>Bacillati</taxon>
        <taxon>Actinomycetota</taxon>
        <taxon>Actinomycetes</taxon>
        <taxon>Pseudonocardiales</taxon>
        <taxon>Pseudonocardiaceae</taxon>
        <taxon>Lentzea</taxon>
    </lineage>
</organism>
<evidence type="ECO:0000256" key="1">
    <source>
        <dbReference type="SAM" id="SignalP"/>
    </source>
</evidence>
<evidence type="ECO:0000313" key="2">
    <source>
        <dbReference type="EMBL" id="NGY61666.1"/>
    </source>
</evidence>
<accession>A0A7C9RT96</accession>